<sequence length="115" mass="12389">MYAQGDTARPVKVASLSEYHAERWLPSGPPYEYTSRLTVAPPADLLESFSELVSGIGVLGLYHIDTESGGKMIERTEGRMNSLSPYDGSDGAESGDHLETAWNLGKGDPVTMAKV</sequence>
<keyword evidence="3" id="KW-1185">Reference proteome</keyword>
<proteinExistence type="predicted"/>
<dbReference type="EMBL" id="JAHLJV010000061">
    <property type="protein sequence ID" value="KAK1579902.1"/>
    <property type="molecule type" value="Genomic_DNA"/>
</dbReference>
<reference evidence="2" key="1">
    <citation type="submission" date="2021-06" db="EMBL/GenBank/DDBJ databases">
        <title>Comparative genomics, transcriptomics and evolutionary studies reveal genomic signatures of adaptation to plant cell wall in hemibiotrophic fungi.</title>
        <authorList>
            <consortium name="DOE Joint Genome Institute"/>
            <person name="Baroncelli R."/>
            <person name="Diaz J.F."/>
            <person name="Benocci T."/>
            <person name="Peng M."/>
            <person name="Battaglia E."/>
            <person name="Haridas S."/>
            <person name="Andreopoulos W."/>
            <person name="Labutti K."/>
            <person name="Pangilinan J."/>
            <person name="Floch G.L."/>
            <person name="Makela M.R."/>
            <person name="Henrissat B."/>
            <person name="Grigoriev I.V."/>
            <person name="Crouch J.A."/>
            <person name="De Vries R.P."/>
            <person name="Sukno S.A."/>
            <person name="Thon M.R."/>
        </authorList>
    </citation>
    <scope>NUCLEOTIDE SEQUENCE</scope>
    <source>
        <strain evidence="2">CBS 125086</strain>
    </source>
</reference>
<accession>A0AAD8PTV0</accession>
<dbReference type="Proteomes" id="UP001230504">
    <property type="component" value="Unassembled WGS sequence"/>
</dbReference>
<comment type="caution">
    <text evidence="2">The sequence shown here is derived from an EMBL/GenBank/DDBJ whole genome shotgun (WGS) entry which is preliminary data.</text>
</comment>
<feature type="region of interest" description="Disordered" evidence="1">
    <location>
        <begin position="80"/>
        <end position="115"/>
    </location>
</feature>
<organism evidence="2 3">
    <name type="scientific">Colletotrichum navitas</name>
    <dbReference type="NCBI Taxonomy" id="681940"/>
    <lineage>
        <taxon>Eukaryota</taxon>
        <taxon>Fungi</taxon>
        <taxon>Dikarya</taxon>
        <taxon>Ascomycota</taxon>
        <taxon>Pezizomycotina</taxon>
        <taxon>Sordariomycetes</taxon>
        <taxon>Hypocreomycetidae</taxon>
        <taxon>Glomerellales</taxon>
        <taxon>Glomerellaceae</taxon>
        <taxon>Colletotrichum</taxon>
        <taxon>Colletotrichum graminicola species complex</taxon>
    </lineage>
</organism>
<dbReference type="RefSeq" id="XP_060410990.1">
    <property type="nucleotide sequence ID" value="XM_060558538.1"/>
</dbReference>
<evidence type="ECO:0000256" key="1">
    <source>
        <dbReference type="SAM" id="MobiDB-lite"/>
    </source>
</evidence>
<dbReference type="AlphaFoldDB" id="A0AAD8PTV0"/>
<evidence type="ECO:0000313" key="3">
    <source>
        <dbReference type="Proteomes" id="UP001230504"/>
    </source>
</evidence>
<gene>
    <name evidence="2" type="ORF">LY79DRAFT_563237</name>
</gene>
<dbReference type="GeneID" id="85442778"/>
<protein>
    <submittedName>
        <fullName evidence="2">Uncharacterized protein</fullName>
    </submittedName>
</protein>
<evidence type="ECO:0000313" key="2">
    <source>
        <dbReference type="EMBL" id="KAK1579902.1"/>
    </source>
</evidence>
<name>A0AAD8PTV0_9PEZI</name>